<protein>
    <recommendedName>
        <fullName evidence="5">Regulatory protein</fullName>
    </recommendedName>
</protein>
<proteinExistence type="predicted"/>
<organism evidence="3 4">
    <name type="scientific">Streptomyces thermoviolaceus subsp. thermoviolaceus</name>
    <dbReference type="NCBI Taxonomy" id="66860"/>
    <lineage>
        <taxon>Bacteria</taxon>
        <taxon>Bacillati</taxon>
        <taxon>Actinomycetota</taxon>
        <taxon>Actinomycetes</taxon>
        <taxon>Kitasatosporales</taxon>
        <taxon>Streptomycetaceae</taxon>
        <taxon>Streptomyces</taxon>
    </lineage>
</organism>
<reference evidence="3 4" key="1">
    <citation type="submission" date="2020-03" db="EMBL/GenBank/DDBJ databases">
        <title>WGS of actinomycetes isolated from Thailand.</title>
        <authorList>
            <person name="Thawai C."/>
        </authorList>
    </citation>
    <scope>NUCLEOTIDE SEQUENCE [LARGE SCALE GENOMIC DNA]</scope>
    <source>
        <strain evidence="3 4">NBRC 13905</strain>
    </source>
</reference>
<feature type="compositionally biased region" description="Basic residues" evidence="2">
    <location>
        <begin position="152"/>
        <end position="168"/>
    </location>
</feature>
<comment type="caution">
    <text evidence="3">The sequence shown here is derived from an EMBL/GenBank/DDBJ whole genome shotgun (WGS) entry which is preliminary data.</text>
</comment>
<evidence type="ECO:0000313" key="4">
    <source>
        <dbReference type="Proteomes" id="UP000635996"/>
    </source>
</evidence>
<evidence type="ECO:0008006" key="5">
    <source>
        <dbReference type="Google" id="ProtNLM"/>
    </source>
</evidence>
<dbReference type="Proteomes" id="UP000635996">
    <property type="component" value="Unassembled WGS sequence"/>
</dbReference>
<feature type="region of interest" description="Disordered" evidence="2">
    <location>
        <begin position="52"/>
        <end position="171"/>
    </location>
</feature>
<feature type="coiled-coil region" evidence="1">
    <location>
        <begin position="12"/>
        <end position="42"/>
    </location>
</feature>
<name>A0ABX0YZ78_STRTL</name>
<keyword evidence="4" id="KW-1185">Reference proteome</keyword>
<feature type="compositionally biased region" description="Basic residues" evidence="2">
    <location>
        <begin position="127"/>
        <end position="141"/>
    </location>
</feature>
<dbReference type="EMBL" id="JAATEL010000020">
    <property type="protein sequence ID" value="NJP16295.1"/>
    <property type="molecule type" value="Genomic_DNA"/>
</dbReference>
<dbReference type="RefSeq" id="WP_125496364.1">
    <property type="nucleotide sequence ID" value="NZ_BMVZ01000019.1"/>
</dbReference>
<feature type="compositionally biased region" description="Polar residues" evidence="2">
    <location>
        <begin position="106"/>
        <end position="117"/>
    </location>
</feature>
<evidence type="ECO:0000256" key="2">
    <source>
        <dbReference type="SAM" id="MobiDB-lite"/>
    </source>
</evidence>
<keyword evidence="1" id="KW-0175">Coiled coil</keyword>
<evidence type="ECO:0000256" key="1">
    <source>
        <dbReference type="SAM" id="Coils"/>
    </source>
</evidence>
<evidence type="ECO:0000313" key="3">
    <source>
        <dbReference type="EMBL" id="NJP16295.1"/>
    </source>
</evidence>
<gene>
    <name evidence="3" type="ORF">HCJ95_18935</name>
</gene>
<accession>A0ABX0YZ78</accession>
<dbReference type="InterPro" id="IPR036390">
    <property type="entry name" value="WH_DNA-bd_sf"/>
</dbReference>
<dbReference type="SUPFAM" id="SSF46785">
    <property type="entry name" value="Winged helix' DNA-binding domain"/>
    <property type="match status" value="1"/>
</dbReference>
<feature type="compositionally biased region" description="Low complexity" evidence="2">
    <location>
        <begin position="142"/>
        <end position="151"/>
    </location>
</feature>
<sequence length="258" mass="27385">MPIESTDATLRSRYAEQAAADLEQNRRQQEELARRLETLRQEETLLRNILDIAERPGATPAQAHVPHQAQGEPVAPSAAPAPAPAEKPAEAEDGAVAASAEDGETQQDTVPAQSTGEQAAEESAPKAAKKPAPKAARKTAKKTGPQKGTQKGARKAAAKSASKGRGKNGRQVLLRDLLLELLSGHSEPRLAAELREELLSKHPDREPSPQVVRNTLESLVAKGRIQRYKQNRSVMYTVVEGTNAQAQAAAEAGSAGAA</sequence>